<organism evidence="1">
    <name type="scientific">Timema cristinae</name>
    <name type="common">Walking stick</name>
    <dbReference type="NCBI Taxonomy" id="61476"/>
    <lineage>
        <taxon>Eukaryota</taxon>
        <taxon>Metazoa</taxon>
        <taxon>Ecdysozoa</taxon>
        <taxon>Arthropoda</taxon>
        <taxon>Hexapoda</taxon>
        <taxon>Insecta</taxon>
        <taxon>Pterygota</taxon>
        <taxon>Neoptera</taxon>
        <taxon>Polyneoptera</taxon>
        <taxon>Phasmatodea</taxon>
        <taxon>Timematodea</taxon>
        <taxon>Timematoidea</taxon>
        <taxon>Timematidae</taxon>
        <taxon>Timema</taxon>
    </lineage>
</organism>
<dbReference type="SUPFAM" id="SSF47616">
    <property type="entry name" value="GST C-terminal domain-like"/>
    <property type="match status" value="1"/>
</dbReference>
<evidence type="ECO:0000313" key="1">
    <source>
        <dbReference type="EMBL" id="CAD7419040.1"/>
    </source>
</evidence>
<accession>A0A7R9DSK7</accession>
<dbReference type="AlphaFoldDB" id="A0A7R9DSK7"/>
<sequence>MRLGPPQFNYELSDTPADATQVDATLDACYLLSRCVGKEQRVLIGALAARLGKERFLAGGNQPSVADIAAWSALKQAGDAKLSADLARWFDQCSQTFKMVRNI</sequence>
<dbReference type="PANTHER" id="PTHR13438:SF2">
    <property type="entry name" value="AMINOACYL TRNA SYNTHASE COMPLEX-INTERACTING MULTIFUNCTIONAL PROTEIN 2"/>
    <property type="match status" value="1"/>
</dbReference>
<proteinExistence type="predicted"/>
<reference evidence="1" key="1">
    <citation type="submission" date="2020-11" db="EMBL/GenBank/DDBJ databases">
        <authorList>
            <person name="Tran Van P."/>
        </authorList>
    </citation>
    <scope>NUCLEOTIDE SEQUENCE</scope>
</reference>
<dbReference type="Gene3D" id="1.20.1050.130">
    <property type="match status" value="1"/>
</dbReference>
<dbReference type="PANTHER" id="PTHR13438">
    <property type="entry name" value="AMINOACYL TRNA SYNTHASE COMPLEX-INTERACTING MULTIFUNCTIONAL PROTEIN"/>
    <property type="match status" value="1"/>
</dbReference>
<dbReference type="InterPro" id="IPR036282">
    <property type="entry name" value="Glutathione-S-Trfase_C_sf"/>
</dbReference>
<protein>
    <submittedName>
        <fullName evidence="1">Uncharacterized protein</fullName>
    </submittedName>
</protein>
<dbReference type="Pfam" id="PF13410">
    <property type="entry name" value="GST_C_2"/>
    <property type="match status" value="1"/>
</dbReference>
<name>A0A7R9DSK7_TIMCR</name>
<dbReference type="InterPro" id="IPR042360">
    <property type="entry name" value="AIMP2"/>
</dbReference>
<gene>
    <name evidence="1" type="ORF">TCEB3V08_LOCUS13578</name>
</gene>
<dbReference type="GO" id="GO:0017101">
    <property type="term" value="C:aminoacyl-tRNA synthetase multienzyme complex"/>
    <property type="evidence" value="ECO:0007669"/>
    <property type="project" value="InterPro"/>
</dbReference>
<dbReference type="EMBL" id="OC343165">
    <property type="protein sequence ID" value="CAD7419040.1"/>
    <property type="molecule type" value="Genomic_DNA"/>
</dbReference>